<reference evidence="1 2" key="1">
    <citation type="submission" date="2016-10" db="EMBL/GenBank/DDBJ databases">
        <authorList>
            <person name="de Groot N.N."/>
        </authorList>
    </citation>
    <scope>NUCLEOTIDE SEQUENCE [LARGE SCALE GENOMIC DNA]</scope>
    <source>
        <strain evidence="1 2">Calf135</strain>
    </source>
</reference>
<gene>
    <name evidence="1" type="ORF">SAMN05216454_1534</name>
</gene>
<accession>A0A1H8KYP5</accession>
<protein>
    <recommendedName>
        <fullName evidence="3">Capsid protein</fullName>
    </recommendedName>
</protein>
<organism evidence="1 2">
    <name type="scientific">Peptostreptococcus russellii</name>
    <dbReference type="NCBI Taxonomy" id="215200"/>
    <lineage>
        <taxon>Bacteria</taxon>
        <taxon>Bacillati</taxon>
        <taxon>Bacillota</taxon>
        <taxon>Clostridia</taxon>
        <taxon>Peptostreptococcales</taxon>
        <taxon>Peptostreptococcaceae</taxon>
        <taxon>Peptostreptococcus</taxon>
    </lineage>
</organism>
<dbReference type="Proteomes" id="UP000199512">
    <property type="component" value="Unassembled WGS sequence"/>
</dbReference>
<dbReference type="AlphaFoldDB" id="A0A1H8KYP5"/>
<evidence type="ECO:0000313" key="2">
    <source>
        <dbReference type="Proteomes" id="UP000199512"/>
    </source>
</evidence>
<dbReference type="STRING" id="215200.SAMN05216454_1534"/>
<proteinExistence type="predicted"/>
<evidence type="ECO:0008006" key="3">
    <source>
        <dbReference type="Google" id="ProtNLM"/>
    </source>
</evidence>
<dbReference type="RefSeq" id="WP_091976280.1">
    <property type="nucleotide sequence ID" value="NZ_CAUWDX010000014.1"/>
</dbReference>
<dbReference type="EMBL" id="FODF01000053">
    <property type="protein sequence ID" value="SEN98013.1"/>
    <property type="molecule type" value="Genomic_DNA"/>
</dbReference>
<name>A0A1H8KYP5_9FIRM</name>
<sequence length="293" mass="33467">MTYNYAERFEKQIEAKYKHGLTSADMATNTKYKFIDAQTIKIPTVAVTGYKDHKRDGSVNKGTITNEWTPYKLTHDRDISFYVDEMDVDESNQVISAANITATFMEDQAIPETDAYRYSKLYADAKSYSAKIDNTVLSVQNILEVFDKAMEYMDEAGVPSEGRKMKVTPSVYTMLKNAEKIQRTLEVTGGADINRNVRSLDEVEIQKVPSDRFKTIYDFKDGFAPGDSAKQMHMIIYHPTAIIAPVKVQDVYLWPKGSDPQAAFGWLYQNRSFQDLFLIKQKKEGVYIVSEQE</sequence>
<keyword evidence="2" id="KW-1185">Reference proteome</keyword>
<evidence type="ECO:0000313" key="1">
    <source>
        <dbReference type="EMBL" id="SEN98013.1"/>
    </source>
</evidence>
<dbReference type="OrthoDB" id="9770443at2"/>